<evidence type="ECO:0000313" key="2">
    <source>
        <dbReference type="EMBL" id="KFP05037.1"/>
    </source>
</evidence>
<dbReference type="STRING" id="9244.A0A091I9Y1"/>
<feature type="region of interest" description="Disordered" evidence="1">
    <location>
        <begin position="20"/>
        <end position="40"/>
    </location>
</feature>
<gene>
    <name evidence="2" type="ORF">N300_02509</name>
</gene>
<dbReference type="AlphaFoldDB" id="A0A091I9Y1"/>
<evidence type="ECO:0000313" key="3">
    <source>
        <dbReference type="Proteomes" id="UP000054308"/>
    </source>
</evidence>
<accession>A0A091I9Y1</accession>
<feature type="non-terminal residue" evidence="2">
    <location>
        <position position="82"/>
    </location>
</feature>
<protein>
    <submittedName>
        <fullName evidence="2">Uncharacterized protein</fullName>
    </submittedName>
</protein>
<organism evidence="2 3">
    <name type="scientific">Calypte anna</name>
    <name type="common">Anna's hummingbird</name>
    <name type="synonym">Archilochus anna</name>
    <dbReference type="NCBI Taxonomy" id="9244"/>
    <lineage>
        <taxon>Eukaryota</taxon>
        <taxon>Metazoa</taxon>
        <taxon>Chordata</taxon>
        <taxon>Craniata</taxon>
        <taxon>Vertebrata</taxon>
        <taxon>Euteleostomi</taxon>
        <taxon>Archelosauria</taxon>
        <taxon>Archosauria</taxon>
        <taxon>Dinosauria</taxon>
        <taxon>Saurischia</taxon>
        <taxon>Theropoda</taxon>
        <taxon>Coelurosauria</taxon>
        <taxon>Aves</taxon>
        <taxon>Neognathae</taxon>
        <taxon>Neoaves</taxon>
        <taxon>Strisores</taxon>
        <taxon>Apodiformes</taxon>
        <taxon>Trochilidae</taxon>
        <taxon>Calypte</taxon>
    </lineage>
</organism>
<keyword evidence="3" id="KW-1185">Reference proteome</keyword>
<dbReference type="EMBL" id="KL218432">
    <property type="protein sequence ID" value="KFP05037.1"/>
    <property type="molecule type" value="Genomic_DNA"/>
</dbReference>
<feature type="compositionally biased region" description="Basic and acidic residues" evidence="1">
    <location>
        <begin position="23"/>
        <end position="34"/>
    </location>
</feature>
<name>A0A091I9Y1_CALAN</name>
<reference evidence="2 3" key="1">
    <citation type="submission" date="2014-04" db="EMBL/GenBank/DDBJ databases">
        <title>Genome evolution of avian class.</title>
        <authorList>
            <person name="Zhang G."/>
            <person name="Li C."/>
        </authorList>
    </citation>
    <scope>NUCLEOTIDE SEQUENCE [LARGE SCALE GENOMIC DNA]</scope>
    <source>
        <strain evidence="2">BGI_N300</strain>
    </source>
</reference>
<sequence length="82" mass="8945">MHVRQLKVERKLSLAASQTALEEEVKAKPKSKEKVKAKKSLKSPKAKVITAWSQAQGGSHSTCTHGKLRVTVGKEGVKAQRP</sequence>
<proteinExistence type="predicted"/>
<dbReference type="Proteomes" id="UP000054308">
    <property type="component" value="Unassembled WGS sequence"/>
</dbReference>
<evidence type="ECO:0000256" key="1">
    <source>
        <dbReference type="SAM" id="MobiDB-lite"/>
    </source>
</evidence>